<keyword evidence="3" id="KW-0378">Hydrolase</keyword>
<dbReference type="Proteomes" id="UP000198863">
    <property type="component" value="Unassembled WGS sequence"/>
</dbReference>
<evidence type="ECO:0000256" key="3">
    <source>
        <dbReference type="ARBA" id="ARBA00022801"/>
    </source>
</evidence>
<dbReference type="SMART" id="SM00849">
    <property type="entry name" value="Lactamase_B"/>
    <property type="match status" value="1"/>
</dbReference>
<evidence type="ECO:0000313" key="6">
    <source>
        <dbReference type="EMBL" id="SDF68365.1"/>
    </source>
</evidence>
<evidence type="ECO:0000256" key="4">
    <source>
        <dbReference type="ARBA" id="ARBA00022833"/>
    </source>
</evidence>
<dbReference type="InterPro" id="IPR001279">
    <property type="entry name" value="Metallo-B-lactamas"/>
</dbReference>
<name>A0A1G7N2Q8_9ACTN</name>
<dbReference type="EMBL" id="FNCF01000001">
    <property type="protein sequence ID" value="SDF68365.1"/>
    <property type="molecule type" value="Genomic_DNA"/>
</dbReference>
<dbReference type="CDD" id="cd16277">
    <property type="entry name" value="metallo-hydrolase-like_MBL-fold"/>
    <property type="match status" value="1"/>
</dbReference>
<proteinExistence type="inferred from homology"/>
<dbReference type="InterPro" id="IPR036866">
    <property type="entry name" value="RibonucZ/Hydroxyglut_hydro"/>
</dbReference>
<dbReference type="PANTHER" id="PTHR42978">
    <property type="entry name" value="QUORUM-QUENCHING LACTONASE YTNP-RELATED-RELATED"/>
    <property type="match status" value="1"/>
</dbReference>
<dbReference type="SUPFAM" id="SSF56281">
    <property type="entry name" value="Metallo-hydrolase/oxidoreductase"/>
    <property type="match status" value="1"/>
</dbReference>
<keyword evidence="4" id="KW-0862">Zinc</keyword>
<feature type="domain" description="Metallo-beta-lactamase" evidence="5">
    <location>
        <begin position="56"/>
        <end position="286"/>
    </location>
</feature>
<sequence>MRSWAVGDIRITQVLEMPVEVGVLDGLIAEATPEVVQGIGWLHPDYATAGGQTIWSLHSYVVDTGSAVVVVDTGCGNGKSAPLIPAWGKLDNPFLERLAEAGYTREQVDVVLCTHMHLDHVGWNTVDEGGRWVPTFPNARYVYVADEFAYHRGIAEEADISEDLAGAVVYEGANPDIHNQTRLVFAESIQPVVDAGLLDLVPADSVVTEGVRYVSTPGHTKSHHSVVVESLGERAFITGDFIHHPVQIAEPTWSSHGDFDRAQSAARRVEFVESAADTDLLVLGTHFAGSSAGRVVRDGGGYRFAPA</sequence>
<dbReference type="Pfam" id="PF00753">
    <property type="entry name" value="Lactamase_B"/>
    <property type="match status" value="1"/>
</dbReference>
<keyword evidence="7" id="KW-1185">Reference proteome</keyword>
<dbReference type="GO" id="GO:0016787">
    <property type="term" value="F:hydrolase activity"/>
    <property type="evidence" value="ECO:0007669"/>
    <property type="project" value="UniProtKB-KW"/>
</dbReference>
<protein>
    <submittedName>
        <fullName evidence="6">Glyoxylase, beta-lactamase superfamily II</fullName>
    </submittedName>
</protein>
<gene>
    <name evidence="6" type="ORF">SAMN05660324_0874</name>
</gene>
<evidence type="ECO:0000256" key="1">
    <source>
        <dbReference type="ARBA" id="ARBA00007749"/>
    </source>
</evidence>
<accession>A0A1G7N2Q8</accession>
<evidence type="ECO:0000256" key="2">
    <source>
        <dbReference type="ARBA" id="ARBA00022723"/>
    </source>
</evidence>
<dbReference type="PANTHER" id="PTHR42978:SF6">
    <property type="entry name" value="QUORUM-QUENCHING LACTONASE YTNP-RELATED"/>
    <property type="match status" value="1"/>
</dbReference>
<dbReference type="Gene3D" id="3.60.15.10">
    <property type="entry name" value="Ribonuclease Z/Hydroxyacylglutathione hydrolase-like"/>
    <property type="match status" value="1"/>
</dbReference>
<dbReference type="AlphaFoldDB" id="A0A1G7N2Q8"/>
<evidence type="ECO:0000259" key="5">
    <source>
        <dbReference type="SMART" id="SM00849"/>
    </source>
</evidence>
<evidence type="ECO:0000313" key="7">
    <source>
        <dbReference type="Proteomes" id="UP000198863"/>
    </source>
</evidence>
<keyword evidence="2" id="KW-0479">Metal-binding</keyword>
<reference evidence="7" key="1">
    <citation type="submission" date="2016-10" db="EMBL/GenBank/DDBJ databases">
        <authorList>
            <person name="Varghese N."/>
            <person name="Submissions S."/>
        </authorList>
    </citation>
    <scope>NUCLEOTIDE SEQUENCE [LARGE SCALE GENOMIC DNA]</scope>
    <source>
        <strain evidence="7">DSM 44526</strain>
    </source>
</reference>
<dbReference type="GO" id="GO:0046872">
    <property type="term" value="F:metal ion binding"/>
    <property type="evidence" value="ECO:0007669"/>
    <property type="project" value="UniProtKB-KW"/>
</dbReference>
<comment type="similarity">
    <text evidence="1">Belongs to the metallo-beta-lactamase superfamily.</text>
</comment>
<organism evidence="6 7">
    <name type="scientific">Klenkia brasiliensis</name>
    <dbReference type="NCBI Taxonomy" id="333142"/>
    <lineage>
        <taxon>Bacteria</taxon>
        <taxon>Bacillati</taxon>
        <taxon>Actinomycetota</taxon>
        <taxon>Actinomycetes</taxon>
        <taxon>Geodermatophilales</taxon>
        <taxon>Geodermatophilaceae</taxon>
        <taxon>Klenkia</taxon>
    </lineage>
</organism>
<dbReference type="InterPro" id="IPR051013">
    <property type="entry name" value="MBL_superfamily_lactonases"/>
</dbReference>